<evidence type="ECO:0000256" key="1">
    <source>
        <dbReference type="SAM" id="Coils"/>
    </source>
</evidence>
<keyword evidence="1" id="KW-0175">Coiled coil</keyword>
<organism evidence="2 3">
    <name type="scientific">Anaerolinea thermophila (strain DSM 14523 / JCM 11388 / NBRC 100420 / UNI-1)</name>
    <dbReference type="NCBI Taxonomy" id="926569"/>
    <lineage>
        <taxon>Bacteria</taxon>
        <taxon>Bacillati</taxon>
        <taxon>Chloroflexota</taxon>
        <taxon>Anaerolineae</taxon>
        <taxon>Anaerolineales</taxon>
        <taxon>Anaerolineaceae</taxon>
        <taxon>Anaerolinea</taxon>
    </lineage>
</organism>
<dbReference type="RefSeq" id="WP_013560445.1">
    <property type="nucleotide sequence ID" value="NC_014960.1"/>
</dbReference>
<feature type="coiled-coil region" evidence="1">
    <location>
        <begin position="172"/>
        <end position="199"/>
    </location>
</feature>
<name>E8MXJ4_ANATU</name>
<dbReference type="Proteomes" id="UP000008922">
    <property type="component" value="Chromosome"/>
</dbReference>
<reference evidence="2 3" key="1">
    <citation type="submission" date="2010-12" db="EMBL/GenBank/DDBJ databases">
        <title>Whole genome sequence of Anaerolinea thermophila UNI-1.</title>
        <authorList>
            <person name="Narita-Yamada S."/>
            <person name="Kishi E."/>
            <person name="Watanabe Y."/>
            <person name="Takasaki K."/>
            <person name="Ankai A."/>
            <person name="Oguchi A."/>
            <person name="Fukui S."/>
            <person name="Takahashi M."/>
            <person name="Yashiro I."/>
            <person name="Hosoyama A."/>
            <person name="Sekiguchi Y."/>
            <person name="Hanada S."/>
            <person name="Fujita N."/>
        </authorList>
    </citation>
    <scope>NUCLEOTIDE SEQUENCE [LARGE SCALE GENOMIC DNA]</scope>
    <source>
        <strain evidence="3">DSM 14523 / JCM 11388 / NBRC 100420 / UNI-1</strain>
    </source>
</reference>
<dbReference type="SUPFAM" id="SSF53300">
    <property type="entry name" value="vWA-like"/>
    <property type="match status" value="1"/>
</dbReference>
<dbReference type="PANTHER" id="PTHR39338">
    <property type="entry name" value="BLL5662 PROTEIN-RELATED"/>
    <property type="match status" value="1"/>
</dbReference>
<dbReference type="AlphaFoldDB" id="E8MXJ4"/>
<evidence type="ECO:0008006" key="4">
    <source>
        <dbReference type="Google" id="ProtNLM"/>
    </source>
</evidence>
<dbReference type="PIRSF" id="PIRSF010256">
    <property type="entry name" value="CoxE_vWa"/>
    <property type="match status" value="1"/>
</dbReference>
<dbReference type="InterPro" id="IPR011195">
    <property type="entry name" value="UCP010256"/>
</dbReference>
<dbReference type="PANTHER" id="PTHR39338:SF5">
    <property type="entry name" value="BLR6139 PROTEIN"/>
    <property type="match status" value="1"/>
</dbReference>
<dbReference type="InterPro" id="IPR008912">
    <property type="entry name" value="Uncharacterised_CoxE"/>
</dbReference>
<keyword evidence="3" id="KW-1185">Reference proteome</keyword>
<dbReference type="Pfam" id="PF05762">
    <property type="entry name" value="VWA_CoxE"/>
    <property type="match status" value="1"/>
</dbReference>
<sequence>MERRIVQFIAALRASGVRISLAESADAFRAVEWLGVTNRETFRMTLRATLIKDSQDFPTFERLFPMFFQASAPPPFQNIFPGLTEAEAKMLTQALQFFNRRLREMLERLLEGKPLSPQDFQQLQNWFNLSQYSDLRYQNYLARQIENALQFPELRQGIQELVELLQQLGMNRRRVAQIQKALEENRRALQEQIQQFAGQQILQNMLENPPPKGSSSLIDRPFQSLTESDSRQLREEVRRMAAALRTRLALRLRRAKSGQFDPKATLRANLQHGSIPIELRYKDHILKPKLVLLCDLSTSMRYCAEFFLTFISMVRDQIRQSHAFAYIDHLEYISPEFERMAPQQAIPQVLRRMPPGHYNTDLGNALAGFVAEHMDLLDQRTTLIVLGDGRNNFNPPREDLFQTMARRAKTCVWLNPDPQALWGTGDSDMPRYLPFCDLAFQVSNLRQLSQAIDQILCNPVRRG</sequence>
<protein>
    <recommendedName>
        <fullName evidence="4">VWA domain-containing protein</fullName>
    </recommendedName>
</protein>
<evidence type="ECO:0000313" key="3">
    <source>
        <dbReference type="Proteomes" id="UP000008922"/>
    </source>
</evidence>
<dbReference type="InterPro" id="IPR036465">
    <property type="entry name" value="vWFA_dom_sf"/>
</dbReference>
<dbReference type="InParanoid" id="E8MXJ4"/>
<dbReference type="STRING" id="926569.ANT_20490"/>
<dbReference type="KEGG" id="atm:ANT_20490"/>
<dbReference type="HOGENOM" id="CLU_042261_2_0_0"/>
<dbReference type="EMBL" id="AP012029">
    <property type="protein sequence ID" value="BAJ64075.1"/>
    <property type="molecule type" value="Genomic_DNA"/>
</dbReference>
<gene>
    <name evidence="2" type="ordered locus">ANT_20490</name>
</gene>
<dbReference type="eggNOG" id="COG3552">
    <property type="taxonomic scope" value="Bacteria"/>
</dbReference>
<evidence type="ECO:0000313" key="2">
    <source>
        <dbReference type="EMBL" id="BAJ64075.1"/>
    </source>
</evidence>
<accession>E8MXJ4</accession>
<proteinExistence type="predicted"/>